<keyword evidence="2" id="KW-1185">Reference proteome</keyword>
<accession>A0AAN9XM65</accession>
<dbReference type="Proteomes" id="UP001386955">
    <property type="component" value="Unassembled WGS sequence"/>
</dbReference>
<name>A0AAN9XM65_PSOTE</name>
<protein>
    <submittedName>
        <fullName evidence="1">Uncharacterized protein</fullName>
    </submittedName>
</protein>
<reference evidence="1 2" key="1">
    <citation type="submission" date="2024-01" db="EMBL/GenBank/DDBJ databases">
        <title>The genomes of 5 underutilized Papilionoideae crops provide insights into root nodulation and disease resistanc.</title>
        <authorList>
            <person name="Jiang F."/>
        </authorList>
    </citation>
    <scope>NUCLEOTIDE SEQUENCE [LARGE SCALE GENOMIC DNA]</scope>
    <source>
        <strain evidence="1">DUOXIRENSHENG_FW03</strain>
        <tissue evidence="1">Leaves</tissue>
    </source>
</reference>
<dbReference type="EMBL" id="JAYMYS010000003">
    <property type="protein sequence ID" value="KAK7398876.1"/>
    <property type="molecule type" value="Genomic_DNA"/>
</dbReference>
<comment type="caution">
    <text evidence="1">The sequence shown here is derived from an EMBL/GenBank/DDBJ whole genome shotgun (WGS) entry which is preliminary data.</text>
</comment>
<dbReference type="PANTHER" id="PTHR34780:SF2">
    <property type="entry name" value="GENOME ASSEMBLY, CHROMOSOME: A02"/>
    <property type="match status" value="1"/>
</dbReference>
<evidence type="ECO:0000313" key="2">
    <source>
        <dbReference type="Proteomes" id="UP001386955"/>
    </source>
</evidence>
<proteinExistence type="predicted"/>
<dbReference type="AlphaFoldDB" id="A0AAN9XM65"/>
<dbReference type="PANTHER" id="PTHR34780">
    <property type="entry name" value="OS08G0427800 PROTEIN"/>
    <property type="match status" value="1"/>
</dbReference>
<evidence type="ECO:0000313" key="1">
    <source>
        <dbReference type="EMBL" id="KAK7398876.1"/>
    </source>
</evidence>
<organism evidence="1 2">
    <name type="scientific">Psophocarpus tetragonolobus</name>
    <name type="common">Winged bean</name>
    <name type="synonym">Dolichos tetragonolobus</name>
    <dbReference type="NCBI Taxonomy" id="3891"/>
    <lineage>
        <taxon>Eukaryota</taxon>
        <taxon>Viridiplantae</taxon>
        <taxon>Streptophyta</taxon>
        <taxon>Embryophyta</taxon>
        <taxon>Tracheophyta</taxon>
        <taxon>Spermatophyta</taxon>
        <taxon>Magnoliopsida</taxon>
        <taxon>eudicotyledons</taxon>
        <taxon>Gunneridae</taxon>
        <taxon>Pentapetalae</taxon>
        <taxon>rosids</taxon>
        <taxon>fabids</taxon>
        <taxon>Fabales</taxon>
        <taxon>Fabaceae</taxon>
        <taxon>Papilionoideae</taxon>
        <taxon>50 kb inversion clade</taxon>
        <taxon>NPAAA clade</taxon>
        <taxon>indigoferoid/millettioid clade</taxon>
        <taxon>Phaseoleae</taxon>
        <taxon>Psophocarpus</taxon>
    </lineage>
</organism>
<sequence>MCLKKKMEKEKEADYMGFAVHSQVMKIKEEIEKIKHPSLQLHISRPLLRDVNSHRSRSPLAPRFARHAYP</sequence>
<gene>
    <name evidence="1" type="ORF">VNO78_10050</name>
</gene>